<dbReference type="CDD" id="cd05195">
    <property type="entry name" value="enoyl_red"/>
    <property type="match status" value="1"/>
</dbReference>
<dbReference type="InterPro" id="IPR016035">
    <property type="entry name" value="Acyl_Trfase/lysoPLipase"/>
</dbReference>
<organism evidence="14 15">
    <name type="scientific">Nocardiopsis composta</name>
    <dbReference type="NCBI Taxonomy" id="157465"/>
    <lineage>
        <taxon>Bacteria</taxon>
        <taxon>Bacillati</taxon>
        <taxon>Actinomycetota</taxon>
        <taxon>Actinomycetes</taxon>
        <taxon>Streptosporangiales</taxon>
        <taxon>Nocardiopsidaceae</taxon>
        <taxon>Nocardiopsis</taxon>
    </lineage>
</organism>
<keyword evidence="15" id="KW-1185">Reference proteome</keyword>
<comment type="pathway">
    <text evidence="2">Antibiotic biosynthesis.</text>
</comment>
<protein>
    <submittedName>
        <fullName evidence="14">Acyl transferase domain-containing protein/NADPH:quinone reductase-like Zn-dependent oxidoreductase/acyl carrier protein</fullName>
    </submittedName>
</protein>
<dbReference type="InterPro" id="IPR057326">
    <property type="entry name" value="KR_dom"/>
</dbReference>
<dbReference type="SUPFAM" id="SSF51735">
    <property type="entry name" value="NAD(P)-binding Rossmann-fold domains"/>
    <property type="match status" value="5"/>
</dbReference>
<dbReference type="InterPro" id="IPR036736">
    <property type="entry name" value="ACP-like_sf"/>
</dbReference>
<dbReference type="InterPro" id="IPR036291">
    <property type="entry name" value="NAD(P)-bd_dom_sf"/>
</dbReference>
<feature type="active site" description="Proton acceptor; for dehydratase activity" evidence="9">
    <location>
        <position position="2470"/>
    </location>
</feature>
<dbReference type="InterPro" id="IPR013968">
    <property type="entry name" value="PKS_KR"/>
</dbReference>
<dbReference type="SMART" id="SM01294">
    <property type="entry name" value="PKS_PP_betabranch"/>
    <property type="match status" value="2"/>
</dbReference>
<dbReference type="InterPro" id="IPR002364">
    <property type="entry name" value="Quin_OxRdtase/zeta-crystal_CS"/>
</dbReference>
<dbReference type="InterPro" id="IPR018201">
    <property type="entry name" value="Ketoacyl_synth_AS"/>
</dbReference>
<dbReference type="CDD" id="cd08956">
    <property type="entry name" value="KR_3_FAS_SDR_x"/>
    <property type="match status" value="1"/>
</dbReference>
<name>A0A7W8QJ78_9ACTN</name>
<dbReference type="SUPFAM" id="SSF52151">
    <property type="entry name" value="FabD/lysophospholipase-like"/>
    <property type="match status" value="2"/>
</dbReference>
<dbReference type="Pfam" id="PF14765">
    <property type="entry name" value="PS-DH"/>
    <property type="match status" value="1"/>
</dbReference>
<dbReference type="InterPro" id="IPR020806">
    <property type="entry name" value="PKS_PP-bd"/>
</dbReference>
<dbReference type="RefSeq" id="WP_312893526.1">
    <property type="nucleotide sequence ID" value="NZ_JACHDB010000001.1"/>
</dbReference>
<dbReference type="PANTHER" id="PTHR43775:SF51">
    <property type="entry name" value="INACTIVE PHENOLPHTHIOCEROL SYNTHESIS POLYKETIDE SYNTHASE TYPE I PKS1-RELATED"/>
    <property type="match status" value="1"/>
</dbReference>
<dbReference type="PROSITE" id="PS50075">
    <property type="entry name" value="CARRIER"/>
    <property type="match status" value="2"/>
</dbReference>
<dbReference type="PROSITE" id="PS00606">
    <property type="entry name" value="KS3_1"/>
    <property type="match status" value="2"/>
</dbReference>
<dbReference type="SMART" id="SM00829">
    <property type="entry name" value="PKS_ER"/>
    <property type="match status" value="1"/>
</dbReference>
<feature type="region of interest" description="Disordered" evidence="10">
    <location>
        <begin position="462"/>
        <end position="481"/>
    </location>
</feature>
<keyword evidence="3" id="KW-0596">Phosphopantetheine</keyword>
<dbReference type="Pfam" id="PF08990">
    <property type="entry name" value="Docking"/>
    <property type="match status" value="1"/>
</dbReference>
<feature type="active site" description="Proton donor; for dehydratase activity" evidence="9">
    <location>
        <position position="2639"/>
    </location>
</feature>
<dbReference type="InterPro" id="IPR032821">
    <property type="entry name" value="PKS_assoc"/>
</dbReference>
<dbReference type="FunFam" id="3.90.180.10:FF:000032">
    <property type="entry name" value="Probable polyketide synthase pks1"/>
    <property type="match status" value="1"/>
</dbReference>
<feature type="domain" description="Carrier" evidence="11">
    <location>
        <begin position="3593"/>
        <end position="3668"/>
    </location>
</feature>
<dbReference type="PROSITE" id="PS52019">
    <property type="entry name" value="PKS_MFAS_DH"/>
    <property type="match status" value="1"/>
</dbReference>
<dbReference type="GO" id="GO:0016491">
    <property type="term" value="F:oxidoreductase activity"/>
    <property type="evidence" value="ECO:0007669"/>
    <property type="project" value="InterPro"/>
</dbReference>
<dbReference type="InterPro" id="IPR020807">
    <property type="entry name" value="PKS_DH"/>
</dbReference>
<dbReference type="InterPro" id="IPR014043">
    <property type="entry name" value="Acyl_transferase_dom"/>
</dbReference>
<evidence type="ECO:0000256" key="5">
    <source>
        <dbReference type="ARBA" id="ARBA00022679"/>
    </source>
</evidence>
<dbReference type="InterPro" id="IPR042104">
    <property type="entry name" value="PKS_dehydratase_sf"/>
</dbReference>
<dbReference type="SUPFAM" id="SSF55048">
    <property type="entry name" value="Probable ACP-binding domain of malonyl-CoA ACP transacylase"/>
    <property type="match status" value="2"/>
</dbReference>
<comment type="cofactor">
    <cofactor evidence="1">
        <name>pantetheine 4'-phosphate</name>
        <dbReference type="ChEBI" id="CHEBI:47942"/>
    </cofactor>
</comment>
<feature type="region of interest" description="N-terminal hotdog fold" evidence="9">
    <location>
        <begin position="2438"/>
        <end position="2563"/>
    </location>
</feature>
<dbReference type="Proteomes" id="UP000572635">
    <property type="component" value="Unassembled WGS sequence"/>
</dbReference>
<dbReference type="Pfam" id="PF00550">
    <property type="entry name" value="PP-binding"/>
    <property type="match status" value="2"/>
</dbReference>
<evidence type="ECO:0000256" key="3">
    <source>
        <dbReference type="ARBA" id="ARBA00022450"/>
    </source>
</evidence>
<keyword evidence="7" id="KW-0511">Multifunctional enzyme</keyword>
<keyword evidence="5 14" id="KW-0808">Transferase</keyword>
<dbReference type="SUPFAM" id="SSF53901">
    <property type="entry name" value="Thiolase-like"/>
    <property type="match status" value="2"/>
</dbReference>
<dbReference type="FunFam" id="3.40.366.10:FF:000002">
    <property type="entry name" value="Probable polyketide synthase 2"/>
    <property type="match status" value="2"/>
</dbReference>
<dbReference type="InterPro" id="IPR009081">
    <property type="entry name" value="PP-bd_ACP"/>
</dbReference>
<dbReference type="Gene3D" id="3.40.47.10">
    <property type="match status" value="2"/>
</dbReference>
<dbReference type="EMBL" id="JACHDB010000001">
    <property type="protein sequence ID" value="MBB5431477.1"/>
    <property type="molecule type" value="Genomic_DNA"/>
</dbReference>
<dbReference type="Pfam" id="PF08659">
    <property type="entry name" value="KR"/>
    <property type="match status" value="2"/>
</dbReference>
<feature type="compositionally biased region" description="Low complexity" evidence="10">
    <location>
        <begin position="1977"/>
        <end position="1993"/>
    </location>
</feature>
<dbReference type="Pfam" id="PF16197">
    <property type="entry name" value="KAsynt_C_assoc"/>
    <property type="match status" value="2"/>
</dbReference>
<gene>
    <name evidence="14" type="ORF">HDA36_001561</name>
</gene>
<evidence type="ECO:0000313" key="15">
    <source>
        <dbReference type="Proteomes" id="UP000572635"/>
    </source>
</evidence>
<dbReference type="Pfam" id="PF02801">
    <property type="entry name" value="Ketoacyl-synt_C"/>
    <property type="match status" value="2"/>
</dbReference>
<dbReference type="Pfam" id="PF00698">
    <property type="entry name" value="Acyl_transf_1"/>
    <property type="match status" value="2"/>
</dbReference>
<dbReference type="InterPro" id="IPR013154">
    <property type="entry name" value="ADH-like_N"/>
</dbReference>
<dbReference type="PANTHER" id="PTHR43775">
    <property type="entry name" value="FATTY ACID SYNTHASE"/>
    <property type="match status" value="1"/>
</dbReference>
<feature type="domain" description="Ketosynthase family 3 (KS3)" evidence="12">
    <location>
        <begin position="35"/>
        <end position="462"/>
    </location>
</feature>
<dbReference type="InterPro" id="IPR011032">
    <property type="entry name" value="GroES-like_sf"/>
</dbReference>
<dbReference type="InterPro" id="IPR055123">
    <property type="entry name" value="SpnB-like_Rossmann"/>
</dbReference>
<dbReference type="GO" id="GO:0033068">
    <property type="term" value="P:macrolide biosynthetic process"/>
    <property type="evidence" value="ECO:0007669"/>
    <property type="project" value="UniProtKB-ARBA"/>
</dbReference>
<evidence type="ECO:0000256" key="1">
    <source>
        <dbReference type="ARBA" id="ARBA00001957"/>
    </source>
</evidence>
<dbReference type="SMART" id="SM00825">
    <property type="entry name" value="PKS_KS"/>
    <property type="match status" value="2"/>
</dbReference>
<dbReference type="Gene3D" id="3.30.70.3290">
    <property type="match status" value="2"/>
</dbReference>
<dbReference type="GO" id="GO:0004315">
    <property type="term" value="F:3-oxoacyl-[acyl-carrier-protein] synthase activity"/>
    <property type="evidence" value="ECO:0007669"/>
    <property type="project" value="InterPro"/>
</dbReference>
<dbReference type="Pfam" id="PF21089">
    <property type="entry name" value="PKS_DH_N"/>
    <property type="match status" value="1"/>
</dbReference>
<dbReference type="InterPro" id="IPR049552">
    <property type="entry name" value="PKS_DH_N"/>
</dbReference>
<dbReference type="GO" id="GO:0031177">
    <property type="term" value="F:phosphopantetheine binding"/>
    <property type="evidence" value="ECO:0007669"/>
    <property type="project" value="InterPro"/>
</dbReference>
<dbReference type="PROSITE" id="PS52004">
    <property type="entry name" value="KS3_2"/>
    <property type="match status" value="2"/>
</dbReference>
<dbReference type="InterPro" id="IPR049551">
    <property type="entry name" value="PKS_DH_C"/>
</dbReference>
<feature type="domain" description="Ketosynthase family 3 (KS3)" evidence="12">
    <location>
        <begin position="1539"/>
        <end position="1966"/>
    </location>
</feature>
<dbReference type="SUPFAM" id="SSF47336">
    <property type="entry name" value="ACP-like"/>
    <property type="match status" value="2"/>
</dbReference>
<dbReference type="FunFam" id="1.10.1200.10:FF:000007">
    <property type="entry name" value="Probable polyketide synthase pks17"/>
    <property type="match status" value="2"/>
</dbReference>
<dbReference type="Pfam" id="PF22953">
    <property type="entry name" value="SpnB_Rossmann"/>
    <property type="match status" value="1"/>
</dbReference>
<feature type="region of interest" description="Disordered" evidence="10">
    <location>
        <begin position="1966"/>
        <end position="1997"/>
    </location>
</feature>
<accession>A0A7W8QJ78</accession>
<dbReference type="Pfam" id="PF08240">
    <property type="entry name" value="ADH_N"/>
    <property type="match status" value="1"/>
</dbReference>
<evidence type="ECO:0000256" key="8">
    <source>
        <dbReference type="ARBA" id="ARBA00023315"/>
    </source>
</evidence>
<dbReference type="InterPro" id="IPR016036">
    <property type="entry name" value="Malonyl_transacylase_ACP-bd"/>
</dbReference>
<feature type="domain" description="PKS/mFAS DH" evidence="13">
    <location>
        <begin position="2438"/>
        <end position="2733"/>
    </location>
</feature>
<dbReference type="PROSITE" id="PS01162">
    <property type="entry name" value="QOR_ZETA_CRYSTAL"/>
    <property type="match status" value="1"/>
</dbReference>
<feature type="compositionally biased region" description="Polar residues" evidence="10">
    <location>
        <begin position="471"/>
        <end position="481"/>
    </location>
</feature>
<dbReference type="SMART" id="SM00822">
    <property type="entry name" value="PKS_KR"/>
    <property type="match status" value="2"/>
</dbReference>
<dbReference type="InterPro" id="IPR050091">
    <property type="entry name" value="PKS_NRPS_Biosynth_Enz"/>
</dbReference>
<dbReference type="SMART" id="SM00826">
    <property type="entry name" value="PKS_DH"/>
    <property type="match status" value="1"/>
</dbReference>
<dbReference type="GO" id="GO:0008270">
    <property type="term" value="F:zinc ion binding"/>
    <property type="evidence" value="ECO:0007669"/>
    <property type="project" value="InterPro"/>
</dbReference>
<dbReference type="Gene3D" id="1.10.1200.10">
    <property type="entry name" value="ACP-like"/>
    <property type="match status" value="2"/>
</dbReference>
<reference evidence="14 15" key="1">
    <citation type="submission" date="2020-08" db="EMBL/GenBank/DDBJ databases">
        <title>Sequencing the genomes of 1000 actinobacteria strains.</title>
        <authorList>
            <person name="Klenk H.-P."/>
        </authorList>
    </citation>
    <scope>NUCLEOTIDE SEQUENCE [LARGE SCALE GENOMIC DNA]</scope>
    <source>
        <strain evidence="14 15">DSM 44551</strain>
    </source>
</reference>
<evidence type="ECO:0000256" key="2">
    <source>
        <dbReference type="ARBA" id="ARBA00004792"/>
    </source>
</evidence>
<dbReference type="Pfam" id="PF00109">
    <property type="entry name" value="ketoacyl-synt"/>
    <property type="match status" value="2"/>
</dbReference>
<dbReference type="InterPro" id="IPR014031">
    <property type="entry name" value="Ketoacyl_synth_C"/>
</dbReference>
<feature type="domain" description="Carrier" evidence="11">
    <location>
        <begin position="1442"/>
        <end position="1517"/>
    </location>
</feature>
<evidence type="ECO:0000256" key="4">
    <source>
        <dbReference type="ARBA" id="ARBA00022553"/>
    </source>
</evidence>
<dbReference type="SMART" id="SM00823">
    <property type="entry name" value="PKS_PP"/>
    <property type="match status" value="2"/>
</dbReference>
<dbReference type="PROSITE" id="PS00012">
    <property type="entry name" value="PHOSPHOPANTETHEINE"/>
    <property type="match status" value="2"/>
</dbReference>
<dbReference type="GO" id="GO:0006633">
    <property type="term" value="P:fatty acid biosynthetic process"/>
    <property type="evidence" value="ECO:0007669"/>
    <property type="project" value="InterPro"/>
</dbReference>
<dbReference type="GO" id="GO:0004312">
    <property type="term" value="F:fatty acid synthase activity"/>
    <property type="evidence" value="ECO:0007669"/>
    <property type="project" value="TreeGrafter"/>
</dbReference>
<dbReference type="InterPro" id="IPR015083">
    <property type="entry name" value="NorB/c/GfsB-D-like_docking"/>
</dbReference>
<dbReference type="Gene3D" id="3.40.50.720">
    <property type="entry name" value="NAD(P)-binding Rossmann-like Domain"/>
    <property type="match status" value="2"/>
</dbReference>
<proteinExistence type="predicted"/>
<dbReference type="CDD" id="cd08952">
    <property type="entry name" value="KR_1_SDR_x"/>
    <property type="match status" value="1"/>
</dbReference>
<dbReference type="SMART" id="SM00827">
    <property type="entry name" value="PKS_AT"/>
    <property type="match status" value="2"/>
</dbReference>
<dbReference type="Gene3D" id="3.40.366.10">
    <property type="entry name" value="Malonyl-Coenzyme A Acyl Carrier Protein, domain 2"/>
    <property type="match status" value="2"/>
</dbReference>
<dbReference type="FunFam" id="3.40.47.10:FF:000019">
    <property type="entry name" value="Polyketide synthase type I"/>
    <property type="match status" value="2"/>
</dbReference>
<keyword evidence="8" id="KW-0012">Acyltransferase</keyword>
<comment type="caution">
    <text evidence="14">The sequence shown here is derived from an EMBL/GenBank/DDBJ whole genome shotgun (WGS) entry which is preliminary data.</text>
</comment>
<evidence type="ECO:0000313" key="14">
    <source>
        <dbReference type="EMBL" id="MBB5431477.1"/>
    </source>
</evidence>
<dbReference type="FunFam" id="3.40.50.720:FF:000209">
    <property type="entry name" value="Polyketide synthase Pks12"/>
    <property type="match status" value="1"/>
</dbReference>
<dbReference type="InterPro" id="IPR020843">
    <property type="entry name" value="ER"/>
</dbReference>
<dbReference type="InterPro" id="IPR016039">
    <property type="entry name" value="Thiolase-like"/>
</dbReference>
<evidence type="ECO:0000256" key="6">
    <source>
        <dbReference type="ARBA" id="ARBA00023194"/>
    </source>
</evidence>
<dbReference type="InterPro" id="IPR020841">
    <property type="entry name" value="PKS_Beta-ketoAc_synthase_dom"/>
</dbReference>
<dbReference type="InterPro" id="IPR014030">
    <property type="entry name" value="Ketoacyl_synth_N"/>
</dbReference>
<evidence type="ECO:0000259" key="13">
    <source>
        <dbReference type="PROSITE" id="PS52019"/>
    </source>
</evidence>
<dbReference type="InterPro" id="IPR001227">
    <property type="entry name" value="Ac_transferase_dom_sf"/>
</dbReference>
<sequence length="3762" mass="386055">MSTVNEEKLLEYLRRATADLKEARGQVRELQERAHEPVAIVGMACRLPGDVESPEDLWRLVASGTDAITGFPDDRGWDLESLYDPDPEAPGTSYVREAGFLHGAADFDPGVFGISPREALAMDPQQRLLLEVSWEAFERAGIPVASARGTRAGVFTGVMYHDYAARLNEVPEGVEGYLGTGNSGSVASGRISYTLGLEGPAVTVDTACSSSLVALHLAVQALRNGECDMALAGGVAVMSTPDTFVEFSRQRGLAPDGRCKSFAAAADGTSWSEGASMLLVERLSDARRNGHRVLAVVRGSAVNQDGASSGLTAPNGPAQQRVIRAALADAGLSTGDIDAVEAHGTGTRLGDPIEAQALLATYGRGREGVPLRLGSLKSNIGHTQAAAGVAGLIKMVLALRSGVLPRTLHVDAPTPEVDWESGAVELLTQEAPWPAGDAERPRRFGVSSFGVSGTNAHVIVEEPPTAPETGASGSERGTTPSAVPWVLSARSADARDAQVERFEGFLAEQPHLDPVDVGFSLAAGRSIFEHRAMSVQGREWVRGSVAGRGRTVFVFPGQGSQWIGMGAELLDSSSVFAEAIAECEAAFAGLVDWSLTDVLRGVEGSASLERVDVVQPALFAIMVGLARVWRSLGVRPDAVLGHSQGEIAAAHVAGALSLEDAARVVILRSQALRTLAGSGGMVSIAASADEVEELIRDRDGLSVAVINGPGATVVSGDADLLDGLVAECEGAGLRARRIPVDYASHSAHVERIEAELHRMLSGIEPHRAEISFFSSLEGDWIEDTTALDATYWYRNLREPVLFGPSVEALKSEGHLFFVEASPHPVLLMALPDDVIGTGSLRRDEGGLDRLLLSAGEAWTNGLNIDWASLYTDTGADLVDLPTYAFQRERYWLDAGRAAHRAPEDDQRYTIEWKRPSRPSSGAAGPSGTWLLVHPGAGEPGEPGGPEHGAVREALEASGAKTVSVGVPADADRASLAEMLGSAISGLGESGAPLAGVVSLLATDDGDGDAQTAGTTAAAVRPSPSDAARTLVLVQALADVAAPGRLWCVTRGAVSAVRTDPPADPGQAAVWGLGRVAALEHPDLWGGLIDLPDALGADASGGPDTGAVRDALAAVLGGAYGDEDQVAVRRSGVLVRRLSRAPLSGRRPARDRRLDGTVLVSGADDPAGADIARSLAREGARHLLLPVPPGSDVPAGLAAELEEDGAHVTVVHRDLAGPGAAAAVLDAAPSDSPLVAVVHVPPLVRTAPLLDTGADLLGAVMAEKAAGAANLAALLVERRDRGQDGDLHSVVLFSSIVGLWGGAGQGAYAAGAAAVDALAEEMRAAGLPAASIAWSPWEGGPATTGAEGERLRRLGIRPLRSEAAVDALRRTVEHGLAFTAVADIDWERFAPGFTSARPSPLIGGVPEARRAVEAGAESTTGAAAAASPLAERLAGKAEAERRREVLDLVRGHLAAVLDHASPDAVDTSRAFRELGFDSLTAVELRNRLKGATGLTLPATLVFDYPTPAALADHLLALAAGDDGTAEEGVRRSAAAAGADDDPAVIVGMACRFPGGVDSPEALWRLVAAGEDVITAMPGDRGWDLEGIYDPDPDAPGRTYVRAGGFLDDAAGFDPAFFGISPREALAMDPQHRLLLETSWEAFERAGVVPEEMRGRPVGVFAGTNGQHYAPLLQDPPRELEGYVGTGNGSSVMSGRISYTLGLEGPALTVDTACSSSLVALHLAVQALRNGECDMALAGGVTVMSTPDIFVEFSRQRGLSEDGRSKAFAAAADGFALAEGVGMLLVERLSDARRNGHPVLAVVKGSATNQDGASNGLTAPNGPSQQRVIRAALADAGLSTGDIDAVEAHGTGTRLGDPIEAQALLATYGRGRGDAEPLRLGSLKSNIGHTQAAAGVAGVMKMVMALRSGVLPKTLHVDAPTPEVDWESGAVELLTEEAPWPEEAGRPRRFGVSSFGISGTNAHVIIEEPPHDASGEGGAPASAPEASEAPEATHASAEKSGRALPAVPFLVSGTTSGALDAQLDRLDGFLGERPDLDPVDVGFSLATGRSIFEHRAFALAGEAGRGEWVRGSVAGSGRTVFVFPGQGSQWIGMGAELLDSSPVFAQAIAECETVFSGLVDWSLTDVLRGVEGSASLDRVDVVQPALFAVMIGLARVWRSLGVEPDAVLGHSQGEIAAAHVAGALSLEDAARVVILRSQALRALAGSGGMVSIAAPADTAEELIRDRDGLSIAVINGPEATVVSGDADLLDDLVAECEGAGLRARRIPVDYASHSTHVERIQGELHDLLAGIEPHRAEVSFFSSLEGAWIEDTSTLDAAYWYRNLREPVLFGPSIETLKEQGHLFFIETGPHPVLLMALPDDVIGIGSLRRDEGGPDRLLLSAGEAWTNGLNIDWAGLFADTGAKRVDLPTYAFQRRRHWPDGLRRDAVDVSSAGLGADGHPLLGAAVEVAETGSLLLTGRLSLRSHPWLASHAVAGTVLLPGTAFLELALHAAERTGCEVVEELTLGAPLVLPEQGAVRLQLSVEAADSDGRRAFELHSRRQDAPEGSPWTRHAGGVLAAGTDAEPAAVPALAAWPPPGAVPLTLDGVYERLAERGYAYGPEFRGVRAAWRRGGEVFAEVALPDTAADAAGGFGLHPALLDAAVQAGGLEAGAADADGEGGGDAAPLLGGDDGAIRLPFAWRNVTLHAVGASGLRVRIARSGADGVSIEAADAAGRPVLSAESLVVRPVDAASLGASGRGGVDEALFRVEWRPQPAAGPEAGGPVGDAVGGGRRGGAPSRWAVVGADDYKVTASLEAAGYEVAAHADLAALAAGAEAVPPFVVVPLADPGGTSEARSAAPSAESVHGAVHGALALVQGWLAEERFADSRLVIATRGAVAADAGEDVWAPALAAVWGLVRSAQAENPDRILLLDVDDADASHAAAASAVAAAAAAGEPQVALRGGVRLVPRLVPASSPAAAGGGEAAPGSGAPLVPPAGVRSWRLVPEAAAGGGTLEGLSLVADPGALDAPLRPGEVRVAVRAVGLNFRDVLIALGMYPGAAVMGTEGAGIVTEVGPGVTGLAPGDRVMGVLSGAYGPHVVADDRQLARIPEGWTFAEAASVPVAFTTAYYALRDLAGLRAGERVLVHAAAGGVGMAAVQLARHWGAEVFGTASPGKWEALHGLGLDARHVASSRTLGFAEAFGSAGGDGPAVDVVLNSLAGEFVDASLGLLGPGGRFVEMGKTDVRDAGRVAEDAPGVSYRAFDLGEAGPERIGAILAEVLGLFEGGALALPPVSTWDVRRARDAFRHVSQARHVGKVVLTVPAGIDPEGTVLVTGGVGTLGGLVARHLVRGHGARRLLLAGRRGEETPGARELRAELEEAGASVTVAACDVADRDAVGALLASVPDRHPLTAVVHAAGVLDDGTVAAATPEQASRVLRPKADAALHLHELTAGADLAAFVLFSSAAATFGGAGQGVYAAANAHLDALALHRRARGLPGLSLEWGLWAEASGLTGGLGDADRARLARSGAAPMPTGLALALLDAALARDEAVLVPIGLDRAALRGQADAGMLPPLLSGLAAPAARSRRRAAGAGGGSAGGLRERLAAVPPGERAGAALAAVRGHVAAVLGLPPAEPVDGDRAFRDLGFDSLTAVELRNRLNADTGLRLPPTLVFDHPTPVELAGHLLAELAPADGAGGGEAESRERAAAVLAGLDRIEADLAAAAPAGEDRAAVAARLRRLADGLDAAGGGAAAAANGDAPEQDLASASDDDLFAFIDRQLGGA</sequence>
<dbReference type="InterPro" id="IPR049900">
    <property type="entry name" value="PKS_mFAS_DH"/>
</dbReference>
<dbReference type="Gene3D" id="3.90.180.10">
    <property type="entry name" value="Medium-chain alcohol dehydrogenases, catalytic domain"/>
    <property type="match status" value="1"/>
</dbReference>
<evidence type="ECO:0000259" key="11">
    <source>
        <dbReference type="PROSITE" id="PS50075"/>
    </source>
</evidence>
<dbReference type="Gene3D" id="3.10.129.110">
    <property type="entry name" value="Polyketide synthase dehydratase"/>
    <property type="match status" value="1"/>
</dbReference>
<dbReference type="Gene3D" id="3.40.50.11460">
    <property type="match status" value="1"/>
</dbReference>
<dbReference type="SUPFAM" id="SSF50129">
    <property type="entry name" value="GroES-like"/>
    <property type="match status" value="1"/>
</dbReference>
<keyword evidence="6" id="KW-0045">Antibiotic biosynthesis</keyword>
<evidence type="ECO:0000256" key="9">
    <source>
        <dbReference type="PROSITE-ProRule" id="PRU01363"/>
    </source>
</evidence>
<keyword evidence="4" id="KW-0597">Phosphoprotein</keyword>
<dbReference type="InterPro" id="IPR006162">
    <property type="entry name" value="Ppantetheine_attach_site"/>
</dbReference>
<feature type="region of interest" description="C-terminal hotdog fold" evidence="9">
    <location>
        <begin position="2578"/>
        <end position="2733"/>
    </location>
</feature>
<evidence type="ECO:0000259" key="12">
    <source>
        <dbReference type="PROSITE" id="PS52004"/>
    </source>
</evidence>
<evidence type="ECO:0000256" key="10">
    <source>
        <dbReference type="SAM" id="MobiDB-lite"/>
    </source>
</evidence>
<dbReference type="Pfam" id="PF13602">
    <property type="entry name" value="ADH_zinc_N_2"/>
    <property type="match status" value="1"/>
</dbReference>
<evidence type="ECO:0000256" key="7">
    <source>
        <dbReference type="ARBA" id="ARBA00023268"/>
    </source>
</evidence>
<dbReference type="CDD" id="cd00833">
    <property type="entry name" value="PKS"/>
    <property type="match status" value="2"/>
</dbReference>